<dbReference type="InterPro" id="IPR001251">
    <property type="entry name" value="CRAL-TRIO_dom"/>
</dbReference>
<dbReference type="Pfam" id="PF00650">
    <property type="entry name" value="CRAL_TRIO"/>
    <property type="match status" value="1"/>
</dbReference>
<dbReference type="EMBL" id="CAJOBZ010000006">
    <property type="protein sequence ID" value="CAF4802413.1"/>
    <property type="molecule type" value="Genomic_DNA"/>
</dbReference>
<organism evidence="2 3">
    <name type="scientific">Pieris macdunnoughi</name>
    <dbReference type="NCBI Taxonomy" id="345717"/>
    <lineage>
        <taxon>Eukaryota</taxon>
        <taxon>Metazoa</taxon>
        <taxon>Ecdysozoa</taxon>
        <taxon>Arthropoda</taxon>
        <taxon>Hexapoda</taxon>
        <taxon>Insecta</taxon>
        <taxon>Pterygota</taxon>
        <taxon>Neoptera</taxon>
        <taxon>Endopterygota</taxon>
        <taxon>Lepidoptera</taxon>
        <taxon>Glossata</taxon>
        <taxon>Ditrysia</taxon>
        <taxon>Papilionoidea</taxon>
        <taxon>Pieridae</taxon>
        <taxon>Pierinae</taxon>
        <taxon>Pieris</taxon>
    </lineage>
</organism>
<dbReference type="GO" id="GO:0016020">
    <property type="term" value="C:membrane"/>
    <property type="evidence" value="ECO:0007669"/>
    <property type="project" value="TreeGrafter"/>
</dbReference>
<dbReference type="PROSITE" id="PS50191">
    <property type="entry name" value="CRAL_TRIO"/>
    <property type="match status" value="1"/>
</dbReference>
<keyword evidence="3" id="KW-1185">Reference proteome</keyword>
<dbReference type="SUPFAM" id="SSF52087">
    <property type="entry name" value="CRAL/TRIO domain"/>
    <property type="match status" value="1"/>
</dbReference>
<sequence length="312" mass="36258">MDFKPKKSILHLSNECSELGIQNINLGKGDMEKILEIIREWIEKQPHFRSKNFSTNYLKMSILGAKGSIERVKTLLDKSCTLRTLLPHYFQFSDRKSDLKELFEIVTPVILPNYSKDNARIFIMKFWSDIKKSSQITELHKNSIRMIEYIMQVDNISAMHMCVDLLNINVFDLVSKQNPFELKDVATITMGAYGTRVKGVHCITTSKYVDAFVALLKQVLSPKLISRIHVYRTWSELYDVLGKDVIPIEFGGNEKSIREIHDDWQNELYSEEFKKHLEERSKMCTDESLRPKDRFNDEYAGMPGSFRALSVD</sequence>
<dbReference type="PANTHER" id="PTHR10174:SF222">
    <property type="entry name" value="GH10083P-RELATED"/>
    <property type="match status" value="1"/>
</dbReference>
<protein>
    <recommendedName>
        <fullName evidence="1">CRAL-TRIO domain-containing protein</fullName>
    </recommendedName>
</protein>
<feature type="domain" description="CRAL-TRIO" evidence="1">
    <location>
        <begin position="99"/>
        <end position="258"/>
    </location>
</feature>
<evidence type="ECO:0000313" key="3">
    <source>
        <dbReference type="Proteomes" id="UP000663880"/>
    </source>
</evidence>
<dbReference type="PANTHER" id="PTHR10174">
    <property type="entry name" value="ALPHA-TOCOPHEROL TRANSFER PROTEIN-RELATED"/>
    <property type="match status" value="1"/>
</dbReference>
<dbReference type="PRINTS" id="PR00180">
    <property type="entry name" value="CRETINALDHBP"/>
</dbReference>
<comment type="caution">
    <text evidence="2">The sequence shown here is derived from an EMBL/GenBank/DDBJ whole genome shotgun (WGS) entry which is preliminary data.</text>
</comment>
<evidence type="ECO:0000259" key="1">
    <source>
        <dbReference type="PROSITE" id="PS50191"/>
    </source>
</evidence>
<proteinExistence type="predicted"/>
<gene>
    <name evidence="2" type="ORF">PMACD_LOCUS3523</name>
</gene>
<dbReference type="Gene3D" id="3.40.525.10">
    <property type="entry name" value="CRAL-TRIO lipid binding domain"/>
    <property type="match status" value="1"/>
</dbReference>
<name>A0A821PFN0_9NEOP</name>
<dbReference type="AlphaFoldDB" id="A0A821PFN0"/>
<dbReference type="Proteomes" id="UP000663880">
    <property type="component" value="Unassembled WGS sequence"/>
</dbReference>
<evidence type="ECO:0000313" key="2">
    <source>
        <dbReference type="EMBL" id="CAF4802413.1"/>
    </source>
</evidence>
<dbReference type="CDD" id="cd00170">
    <property type="entry name" value="SEC14"/>
    <property type="match status" value="1"/>
</dbReference>
<dbReference type="InterPro" id="IPR036865">
    <property type="entry name" value="CRAL-TRIO_dom_sf"/>
</dbReference>
<accession>A0A821PFN0</accession>
<dbReference type="GO" id="GO:1902936">
    <property type="term" value="F:phosphatidylinositol bisphosphate binding"/>
    <property type="evidence" value="ECO:0007669"/>
    <property type="project" value="TreeGrafter"/>
</dbReference>
<reference evidence="2" key="1">
    <citation type="submission" date="2021-02" db="EMBL/GenBank/DDBJ databases">
        <authorList>
            <person name="Steward A R."/>
        </authorList>
    </citation>
    <scope>NUCLEOTIDE SEQUENCE</scope>
</reference>
<dbReference type="OrthoDB" id="7422178at2759"/>